<gene>
    <name evidence="2" type="ORF">S01H4_43185</name>
</gene>
<dbReference type="Pfam" id="PF01887">
    <property type="entry name" value="SAM_HAT_N"/>
    <property type="match status" value="1"/>
</dbReference>
<dbReference type="InterPro" id="IPR046469">
    <property type="entry name" value="SAM_HAT_N"/>
</dbReference>
<dbReference type="SUPFAM" id="SSF102522">
    <property type="entry name" value="Bacterial fluorinating enzyme, N-terminal domain"/>
    <property type="match status" value="1"/>
</dbReference>
<name>X1CV70_9ZZZZ</name>
<dbReference type="InterPro" id="IPR002747">
    <property type="entry name" value="SAM_OH_AdoTrfase"/>
</dbReference>
<feature type="domain" description="S-adenosyl-l-methionine hydroxide adenosyltransferase N-terminal" evidence="1">
    <location>
        <begin position="9"/>
        <end position="155"/>
    </location>
</feature>
<evidence type="ECO:0000313" key="2">
    <source>
        <dbReference type="EMBL" id="GAG96872.1"/>
    </source>
</evidence>
<accession>X1CV70</accession>
<dbReference type="EMBL" id="BART01023798">
    <property type="protein sequence ID" value="GAG96872.1"/>
    <property type="molecule type" value="Genomic_DNA"/>
</dbReference>
<evidence type="ECO:0000259" key="1">
    <source>
        <dbReference type="Pfam" id="PF01887"/>
    </source>
</evidence>
<sequence length="204" mass="23029">MADFNQKLICILTDFGLKGQHYVASMKAVILKINSNIRIIDLSNQVTPYSVIEASYILKNTYKLFPKGTVFIIVVDPGVGSSREILALKTYSDHYFIGPNNGIFSINLTDDIKECIEIQNDEFFNKPISKTFHGRDIMAPIGAHLLSGIPLNRFGSNFNLNNLKESPINYDIEIKKKNIRCLIQYIDSFGNGTTNIPMVNNKYK</sequence>
<comment type="caution">
    <text evidence="2">The sequence shown here is derived from an EMBL/GenBank/DDBJ whole genome shotgun (WGS) entry which is preliminary data.</text>
</comment>
<organism evidence="2">
    <name type="scientific">marine sediment metagenome</name>
    <dbReference type="NCBI Taxonomy" id="412755"/>
    <lineage>
        <taxon>unclassified sequences</taxon>
        <taxon>metagenomes</taxon>
        <taxon>ecological metagenomes</taxon>
    </lineage>
</organism>
<dbReference type="InterPro" id="IPR023228">
    <property type="entry name" value="SAM_OH_AdoTrfase_N_sf"/>
</dbReference>
<proteinExistence type="predicted"/>
<dbReference type="PANTHER" id="PTHR35092:SF1">
    <property type="entry name" value="CHLORINASE MJ1651"/>
    <property type="match status" value="1"/>
</dbReference>
<dbReference type="PANTHER" id="PTHR35092">
    <property type="entry name" value="CHLORINASE MJ1651"/>
    <property type="match status" value="1"/>
</dbReference>
<reference evidence="2" key="1">
    <citation type="journal article" date="2014" name="Front. Microbiol.">
        <title>High frequency of phylogenetically diverse reductive dehalogenase-homologous genes in deep subseafloor sedimentary metagenomes.</title>
        <authorList>
            <person name="Kawai M."/>
            <person name="Futagami T."/>
            <person name="Toyoda A."/>
            <person name="Takaki Y."/>
            <person name="Nishi S."/>
            <person name="Hori S."/>
            <person name="Arai W."/>
            <person name="Tsubouchi T."/>
            <person name="Morono Y."/>
            <person name="Uchiyama I."/>
            <person name="Ito T."/>
            <person name="Fujiyama A."/>
            <person name="Inagaki F."/>
            <person name="Takami H."/>
        </authorList>
    </citation>
    <scope>NUCLEOTIDE SEQUENCE</scope>
    <source>
        <strain evidence="2">Expedition CK06-06</strain>
    </source>
</reference>
<dbReference type="AlphaFoldDB" id="X1CV70"/>
<protein>
    <recommendedName>
        <fullName evidence="1">S-adenosyl-l-methionine hydroxide adenosyltransferase N-terminal domain-containing protein</fullName>
    </recommendedName>
</protein>
<dbReference type="Gene3D" id="3.40.50.10790">
    <property type="entry name" value="S-adenosyl-l-methionine hydroxide adenosyltransferase, N-terminal"/>
    <property type="match status" value="1"/>
</dbReference>